<feature type="domain" description="GH3 middle" evidence="1">
    <location>
        <begin position="297"/>
        <end position="366"/>
    </location>
</feature>
<dbReference type="Pfam" id="PF23571">
    <property type="entry name" value="GH3_M"/>
    <property type="match status" value="1"/>
</dbReference>
<dbReference type="Pfam" id="PF23572">
    <property type="entry name" value="GH3_C"/>
    <property type="match status" value="1"/>
</dbReference>
<reference evidence="3 4" key="1">
    <citation type="submission" date="2020-01" db="EMBL/GenBank/DDBJ databases">
        <title>Bacteria diversity of Porities sp.</title>
        <authorList>
            <person name="Wang G."/>
        </authorList>
    </citation>
    <scope>NUCLEOTIDE SEQUENCE [LARGE SCALE GENOMIC DNA]</scope>
    <source>
        <strain evidence="3 4">R33</strain>
    </source>
</reference>
<dbReference type="Proteomes" id="UP000475249">
    <property type="component" value="Unassembled WGS sequence"/>
</dbReference>
<dbReference type="InterPro" id="IPR004993">
    <property type="entry name" value="GH3"/>
</dbReference>
<evidence type="ECO:0000313" key="3">
    <source>
        <dbReference type="EMBL" id="NAS13907.1"/>
    </source>
</evidence>
<proteinExistence type="predicted"/>
<organism evidence="3 4">
    <name type="scientific">Poritiphilus flavus</name>
    <dbReference type="NCBI Taxonomy" id="2697053"/>
    <lineage>
        <taxon>Bacteria</taxon>
        <taxon>Pseudomonadati</taxon>
        <taxon>Bacteroidota</taxon>
        <taxon>Flavobacteriia</taxon>
        <taxon>Flavobacteriales</taxon>
        <taxon>Flavobacteriaceae</taxon>
        <taxon>Poritiphilus</taxon>
    </lineage>
</organism>
<name>A0A6L9EGM9_9FLAO</name>
<evidence type="ECO:0000259" key="1">
    <source>
        <dbReference type="Pfam" id="PF23571"/>
    </source>
</evidence>
<evidence type="ECO:0000259" key="2">
    <source>
        <dbReference type="Pfam" id="PF23572"/>
    </source>
</evidence>
<accession>A0A6L9EGM9</accession>
<dbReference type="InterPro" id="IPR055378">
    <property type="entry name" value="GH3_C"/>
</dbReference>
<evidence type="ECO:0008006" key="5">
    <source>
        <dbReference type="Google" id="ProtNLM"/>
    </source>
</evidence>
<gene>
    <name evidence="3" type="ORF">GTQ38_17985</name>
</gene>
<dbReference type="AlphaFoldDB" id="A0A6L9EGM9"/>
<dbReference type="EMBL" id="WXYO01000008">
    <property type="protein sequence ID" value="NAS13907.1"/>
    <property type="molecule type" value="Genomic_DNA"/>
</dbReference>
<dbReference type="GO" id="GO:0005737">
    <property type="term" value="C:cytoplasm"/>
    <property type="evidence" value="ECO:0007669"/>
    <property type="project" value="TreeGrafter"/>
</dbReference>
<dbReference type="PANTHER" id="PTHR31901">
    <property type="entry name" value="GH3 DOMAIN-CONTAINING PROTEIN"/>
    <property type="match status" value="1"/>
</dbReference>
<comment type="caution">
    <text evidence="3">The sequence shown here is derived from an EMBL/GenBank/DDBJ whole genome shotgun (WGS) entry which is preliminary data.</text>
</comment>
<feature type="domain" description="GH3 C-terminal" evidence="2">
    <location>
        <begin position="381"/>
        <end position="494"/>
    </location>
</feature>
<dbReference type="Pfam" id="PF03321">
    <property type="entry name" value="GH3"/>
    <property type="match status" value="1"/>
</dbReference>
<evidence type="ECO:0000313" key="4">
    <source>
        <dbReference type="Proteomes" id="UP000475249"/>
    </source>
</evidence>
<dbReference type="PANTHER" id="PTHR31901:SF9">
    <property type="entry name" value="GH3 DOMAIN-CONTAINING PROTEIN"/>
    <property type="match status" value="1"/>
</dbReference>
<dbReference type="GO" id="GO:0016881">
    <property type="term" value="F:acid-amino acid ligase activity"/>
    <property type="evidence" value="ECO:0007669"/>
    <property type="project" value="TreeGrafter"/>
</dbReference>
<sequence length="504" mass="58679">MPIPLFNSIASWLIKKRYHQIELFLKYPGEVQQEVLHQLLDIAKDTELGKKYDFESILNYETFADRLPVVDYEEVEPLIERTRRGEQNIFWPTAIKWFAKSSGTTNAKSKFIPVSTEALEDCHYKSGKDLLCLYLNNNENSQLFTGKSLRLGGSKELYEDNGTFFGDLSAILIDNMPLWAELSSTPSNRISLMSEWETKMGAIVKESIQENVTSLAGVPSWMLVLLNNVLEETGKEHLFEVWENLEVYFHGGVSFNPYREQYRKLLPRKSFQYYEIYNASEGFFAIQDRNDADDLLLMLDYGIFYEFVPMDLYNADEQRAIPLWEVETGKNYAIIITTNAGLWRYKIGDTVRFTSIKPYRIKITGRTKHHINVFGEELIIENAEEALKNICLKTGAEIKDYTVAPVFMSGKEKGAHEWIIEFRKAPDEIEYFTEFLDNALKSLNSDYEAKRYNNMTLKMPKVHVARENLFYDWLKSKDKLGGQHKIPRLSNEREYVEELLEMNK</sequence>
<protein>
    <recommendedName>
        <fullName evidence="5">GH3 auxin-responsive promoter</fullName>
    </recommendedName>
</protein>
<dbReference type="InterPro" id="IPR055377">
    <property type="entry name" value="GH3_M"/>
</dbReference>
<dbReference type="RefSeq" id="WP_161436948.1">
    <property type="nucleotide sequence ID" value="NZ_WXYO01000008.1"/>
</dbReference>
<keyword evidence="4" id="KW-1185">Reference proteome</keyword>